<dbReference type="Proteomes" id="UP000028999">
    <property type="component" value="Unassembled WGS sequence"/>
</dbReference>
<sequence>MLLYQHRHLNWKNVLINAIVMLKNGRMLNVKKPTHSNAIVYLLEMCSMEKIRF</sequence>
<proteinExistence type="predicted"/>
<accession>A0A078ITB8</accession>
<dbReference type="Gramene" id="CDY54395">
    <property type="protein sequence ID" value="CDY54395"/>
    <property type="gene ID" value="GSBRNA2T00013997001"/>
</dbReference>
<gene>
    <name evidence="1" type="primary">BnaCnng26930D</name>
    <name evidence="1" type="ORF">GSBRNA2T00013997001</name>
</gene>
<dbReference type="AlphaFoldDB" id="A0A078ITB8"/>
<dbReference type="EMBL" id="LK033313">
    <property type="protein sequence ID" value="CDY54395.1"/>
    <property type="molecule type" value="Genomic_DNA"/>
</dbReference>
<protein>
    <submittedName>
        <fullName evidence="1">BnaCnng26930D protein</fullName>
    </submittedName>
</protein>
<keyword evidence="2" id="KW-1185">Reference proteome</keyword>
<organism evidence="1 2">
    <name type="scientific">Brassica napus</name>
    <name type="common">Rape</name>
    <dbReference type="NCBI Taxonomy" id="3708"/>
    <lineage>
        <taxon>Eukaryota</taxon>
        <taxon>Viridiplantae</taxon>
        <taxon>Streptophyta</taxon>
        <taxon>Embryophyta</taxon>
        <taxon>Tracheophyta</taxon>
        <taxon>Spermatophyta</taxon>
        <taxon>Magnoliopsida</taxon>
        <taxon>eudicotyledons</taxon>
        <taxon>Gunneridae</taxon>
        <taxon>Pentapetalae</taxon>
        <taxon>rosids</taxon>
        <taxon>malvids</taxon>
        <taxon>Brassicales</taxon>
        <taxon>Brassicaceae</taxon>
        <taxon>Brassiceae</taxon>
        <taxon>Brassica</taxon>
    </lineage>
</organism>
<reference evidence="1 2" key="1">
    <citation type="journal article" date="2014" name="Science">
        <title>Plant genetics. Early allopolyploid evolution in the post-Neolithic Brassica napus oilseed genome.</title>
        <authorList>
            <person name="Chalhoub B."/>
            <person name="Denoeud F."/>
            <person name="Liu S."/>
            <person name="Parkin I.A."/>
            <person name="Tang H."/>
            <person name="Wang X."/>
            <person name="Chiquet J."/>
            <person name="Belcram H."/>
            <person name="Tong C."/>
            <person name="Samans B."/>
            <person name="Correa M."/>
            <person name="Da Silva C."/>
            <person name="Just J."/>
            <person name="Falentin C."/>
            <person name="Koh C.S."/>
            <person name="Le Clainche I."/>
            <person name="Bernard M."/>
            <person name="Bento P."/>
            <person name="Noel B."/>
            <person name="Labadie K."/>
            <person name="Alberti A."/>
            <person name="Charles M."/>
            <person name="Arnaud D."/>
            <person name="Guo H."/>
            <person name="Daviaud C."/>
            <person name="Alamery S."/>
            <person name="Jabbari K."/>
            <person name="Zhao M."/>
            <person name="Edger P.P."/>
            <person name="Chelaifa H."/>
            <person name="Tack D."/>
            <person name="Lassalle G."/>
            <person name="Mestiri I."/>
            <person name="Schnel N."/>
            <person name="Le Paslier M.C."/>
            <person name="Fan G."/>
            <person name="Renault V."/>
            <person name="Bayer P.E."/>
            <person name="Golicz A.A."/>
            <person name="Manoli S."/>
            <person name="Lee T.H."/>
            <person name="Thi V.H."/>
            <person name="Chalabi S."/>
            <person name="Hu Q."/>
            <person name="Fan C."/>
            <person name="Tollenaere R."/>
            <person name="Lu Y."/>
            <person name="Battail C."/>
            <person name="Shen J."/>
            <person name="Sidebottom C.H."/>
            <person name="Wang X."/>
            <person name="Canaguier A."/>
            <person name="Chauveau A."/>
            <person name="Berard A."/>
            <person name="Deniot G."/>
            <person name="Guan M."/>
            <person name="Liu Z."/>
            <person name="Sun F."/>
            <person name="Lim Y.P."/>
            <person name="Lyons E."/>
            <person name="Town C.D."/>
            <person name="Bancroft I."/>
            <person name="Wang X."/>
            <person name="Meng J."/>
            <person name="Ma J."/>
            <person name="Pires J.C."/>
            <person name="King G.J."/>
            <person name="Brunel D."/>
            <person name="Delourme R."/>
            <person name="Renard M."/>
            <person name="Aury J.M."/>
            <person name="Adams K.L."/>
            <person name="Batley J."/>
            <person name="Snowdon R.J."/>
            <person name="Tost J."/>
            <person name="Edwards D."/>
            <person name="Zhou Y."/>
            <person name="Hua W."/>
            <person name="Sharpe A.G."/>
            <person name="Paterson A.H."/>
            <person name="Guan C."/>
            <person name="Wincker P."/>
        </authorList>
    </citation>
    <scope>NUCLEOTIDE SEQUENCE [LARGE SCALE GENOMIC DNA]</scope>
    <source>
        <strain evidence="2">cv. Darmor-bzh</strain>
    </source>
</reference>
<evidence type="ECO:0000313" key="2">
    <source>
        <dbReference type="Proteomes" id="UP000028999"/>
    </source>
</evidence>
<name>A0A078ITB8_BRANA</name>
<dbReference type="PaxDb" id="3708-A0A078ITB8"/>
<evidence type="ECO:0000313" key="1">
    <source>
        <dbReference type="EMBL" id="CDY54395.1"/>
    </source>
</evidence>